<dbReference type="OrthoDB" id="5244460at2"/>
<keyword evidence="2" id="KW-1185">Reference proteome</keyword>
<accession>A0A660LGJ0</accession>
<gene>
    <name evidence="1" type="ORF">C8N24_3630</name>
</gene>
<dbReference type="AlphaFoldDB" id="A0A660LGJ0"/>
<dbReference type="Proteomes" id="UP000278962">
    <property type="component" value="Unassembled WGS sequence"/>
</dbReference>
<dbReference type="EMBL" id="RBIL01000001">
    <property type="protein sequence ID" value="RKQ93759.1"/>
    <property type="molecule type" value="Genomic_DNA"/>
</dbReference>
<protein>
    <submittedName>
        <fullName evidence="1">Uncharacterized protein</fullName>
    </submittedName>
</protein>
<dbReference type="RefSeq" id="WP_121252171.1">
    <property type="nucleotide sequence ID" value="NZ_RBIL01000001.1"/>
</dbReference>
<comment type="caution">
    <text evidence="1">The sequence shown here is derived from an EMBL/GenBank/DDBJ whole genome shotgun (WGS) entry which is preliminary data.</text>
</comment>
<organism evidence="1 2">
    <name type="scientific">Solirubrobacter pauli</name>
    <dbReference type="NCBI Taxonomy" id="166793"/>
    <lineage>
        <taxon>Bacteria</taxon>
        <taxon>Bacillati</taxon>
        <taxon>Actinomycetota</taxon>
        <taxon>Thermoleophilia</taxon>
        <taxon>Solirubrobacterales</taxon>
        <taxon>Solirubrobacteraceae</taxon>
        <taxon>Solirubrobacter</taxon>
    </lineage>
</organism>
<name>A0A660LGJ0_9ACTN</name>
<evidence type="ECO:0000313" key="2">
    <source>
        <dbReference type="Proteomes" id="UP000278962"/>
    </source>
</evidence>
<sequence>MSAHDFHNQLLELRAERALAEETGVAHIRSYMDDLDRDIARSRAAYVGAAVTEIATLRAQLSGPQVG</sequence>
<proteinExistence type="predicted"/>
<reference evidence="1 2" key="1">
    <citation type="submission" date="2018-10" db="EMBL/GenBank/DDBJ databases">
        <title>Genomic Encyclopedia of Archaeal and Bacterial Type Strains, Phase II (KMG-II): from individual species to whole genera.</title>
        <authorList>
            <person name="Goeker M."/>
        </authorList>
    </citation>
    <scope>NUCLEOTIDE SEQUENCE [LARGE SCALE GENOMIC DNA]</scope>
    <source>
        <strain evidence="1 2">DSM 14954</strain>
    </source>
</reference>
<evidence type="ECO:0000313" key="1">
    <source>
        <dbReference type="EMBL" id="RKQ93759.1"/>
    </source>
</evidence>